<reference evidence="1 2" key="1">
    <citation type="submission" date="2020-05" db="EMBL/GenBank/DDBJ databases">
        <title>Identification and distribution of gene clusters putatively required for synthesis of sphingolipid metabolism inhibitors in phylogenetically diverse species of the filamentous fungus Fusarium.</title>
        <authorList>
            <person name="Kim H.-S."/>
            <person name="Busman M."/>
            <person name="Brown D.W."/>
            <person name="Divon H."/>
            <person name="Uhlig S."/>
            <person name="Proctor R.H."/>
        </authorList>
    </citation>
    <scope>NUCLEOTIDE SEQUENCE [LARGE SCALE GENOMIC DNA]</scope>
    <source>
        <strain evidence="1 2">NRRL 66235</strain>
    </source>
</reference>
<name>A0A8H6D5A9_9HYPO</name>
<protein>
    <submittedName>
        <fullName evidence="1">Nitrogen assimilation transcription factor nirA</fullName>
    </submittedName>
</protein>
<evidence type="ECO:0000313" key="2">
    <source>
        <dbReference type="Proteomes" id="UP000544331"/>
    </source>
</evidence>
<gene>
    <name evidence="1" type="ORF">FMUND_12802</name>
</gene>
<dbReference type="Proteomes" id="UP000544331">
    <property type="component" value="Unassembled WGS sequence"/>
</dbReference>
<proteinExistence type="predicted"/>
<keyword evidence="2" id="KW-1185">Reference proteome</keyword>
<sequence>MDPPSLCTQCRQPWSPGISGAYRTLLRRRPSPFTPALAVAAATNHEIRPCIACAIDVVSTPTLLIVASVASAASSRRANLPPLAHQAVRSRYAQNSGDHGSRHCTVLAMTAVLAELPAVCEPHLRPTGRWGGGSRRRHQTVFALAAPSPGLQRSIGCATIVGCAMQASASKMTRPWQKAVLLISRVSRRVTCLARKIARSLDERTATGGCTSPVYGCGRSSKRGRVGVRSVMPSSCQRRRAMVAEDFIFGLDTGKDVEEMRLRQIGKAVESMEDLLSLPFTVQGRPMLSKGKELEEAGFAVM</sequence>
<organism evidence="1 2">
    <name type="scientific">Fusarium mundagurra</name>
    <dbReference type="NCBI Taxonomy" id="1567541"/>
    <lineage>
        <taxon>Eukaryota</taxon>
        <taxon>Fungi</taxon>
        <taxon>Dikarya</taxon>
        <taxon>Ascomycota</taxon>
        <taxon>Pezizomycotina</taxon>
        <taxon>Sordariomycetes</taxon>
        <taxon>Hypocreomycetidae</taxon>
        <taxon>Hypocreales</taxon>
        <taxon>Nectriaceae</taxon>
        <taxon>Fusarium</taxon>
        <taxon>Fusarium fujikuroi species complex</taxon>
    </lineage>
</organism>
<dbReference type="OrthoDB" id="10624414at2759"/>
<dbReference type="AlphaFoldDB" id="A0A8H6D5A9"/>
<evidence type="ECO:0000313" key="1">
    <source>
        <dbReference type="EMBL" id="KAF5703905.1"/>
    </source>
</evidence>
<comment type="caution">
    <text evidence="1">The sequence shown here is derived from an EMBL/GenBank/DDBJ whole genome shotgun (WGS) entry which is preliminary data.</text>
</comment>
<dbReference type="EMBL" id="JAAOAN010000538">
    <property type="protein sequence ID" value="KAF5703905.1"/>
    <property type="molecule type" value="Genomic_DNA"/>
</dbReference>
<accession>A0A8H6D5A9</accession>